<protein>
    <submittedName>
        <fullName evidence="2">Uncharacterized protein</fullName>
    </submittedName>
</protein>
<comment type="caution">
    <text evidence="2">The sequence shown here is derived from an EMBL/GenBank/DDBJ whole genome shotgun (WGS) entry which is preliminary data.</text>
</comment>
<evidence type="ECO:0000313" key="3">
    <source>
        <dbReference type="Proteomes" id="UP000784294"/>
    </source>
</evidence>
<name>A0A3S5C762_9PLAT</name>
<sequence>METLLEPSSLAKSEARAIGGIVHLHACASLMHPGRRQRLIWPGNVCRSDSDTKASGSSLPDSLSSLARC</sequence>
<organism evidence="2 3">
    <name type="scientific">Protopolystoma xenopodis</name>
    <dbReference type="NCBI Taxonomy" id="117903"/>
    <lineage>
        <taxon>Eukaryota</taxon>
        <taxon>Metazoa</taxon>
        <taxon>Spiralia</taxon>
        <taxon>Lophotrochozoa</taxon>
        <taxon>Platyhelminthes</taxon>
        <taxon>Monogenea</taxon>
        <taxon>Polyopisthocotylea</taxon>
        <taxon>Polystomatidea</taxon>
        <taxon>Polystomatidae</taxon>
        <taxon>Protopolystoma</taxon>
    </lineage>
</organism>
<proteinExistence type="predicted"/>
<accession>A0A3S5C762</accession>
<gene>
    <name evidence="2" type="ORF">PXEA_LOCUS33237</name>
</gene>
<feature type="compositionally biased region" description="Low complexity" evidence="1">
    <location>
        <begin position="55"/>
        <end position="69"/>
    </location>
</feature>
<keyword evidence="3" id="KW-1185">Reference proteome</keyword>
<dbReference type="EMBL" id="CAAALY010262569">
    <property type="protein sequence ID" value="VEL39797.1"/>
    <property type="molecule type" value="Genomic_DNA"/>
</dbReference>
<dbReference type="Proteomes" id="UP000784294">
    <property type="component" value="Unassembled WGS sequence"/>
</dbReference>
<evidence type="ECO:0000256" key="1">
    <source>
        <dbReference type="SAM" id="MobiDB-lite"/>
    </source>
</evidence>
<reference evidence="2" key="1">
    <citation type="submission" date="2018-11" db="EMBL/GenBank/DDBJ databases">
        <authorList>
            <consortium name="Pathogen Informatics"/>
        </authorList>
    </citation>
    <scope>NUCLEOTIDE SEQUENCE</scope>
</reference>
<dbReference type="AlphaFoldDB" id="A0A3S5C762"/>
<evidence type="ECO:0000313" key="2">
    <source>
        <dbReference type="EMBL" id="VEL39797.1"/>
    </source>
</evidence>
<feature type="region of interest" description="Disordered" evidence="1">
    <location>
        <begin position="48"/>
        <end position="69"/>
    </location>
</feature>